<dbReference type="EMBL" id="LQXA01000007">
    <property type="protein sequence ID" value="KZC96341.1"/>
    <property type="molecule type" value="Genomic_DNA"/>
</dbReference>
<protein>
    <submittedName>
        <fullName evidence="2">Uncharacterized protein</fullName>
    </submittedName>
</protein>
<dbReference type="Proteomes" id="UP000076218">
    <property type="component" value="Unassembled WGS sequence"/>
</dbReference>
<reference evidence="2 3" key="1">
    <citation type="submission" date="2016-01" db="EMBL/GenBank/DDBJ databases">
        <title>Draft genome sequence of Clavibacter michiganensis subsp. tessellarius DOAB 609.</title>
        <authorList>
            <person name="Tambong J.T."/>
        </authorList>
    </citation>
    <scope>NUCLEOTIDE SEQUENCE [LARGE SCALE GENOMIC DNA]</scope>
    <source>
        <strain evidence="2 3">DOAB 609</strain>
    </source>
</reference>
<dbReference type="RefSeq" id="WP_063070387.1">
    <property type="nucleotide sequence ID" value="NZ_LQXA01000007.1"/>
</dbReference>
<evidence type="ECO:0000313" key="3">
    <source>
        <dbReference type="Proteomes" id="UP000076218"/>
    </source>
</evidence>
<evidence type="ECO:0000313" key="2">
    <source>
        <dbReference type="EMBL" id="KZC96341.1"/>
    </source>
</evidence>
<keyword evidence="1" id="KW-0732">Signal</keyword>
<evidence type="ECO:0000256" key="1">
    <source>
        <dbReference type="SAM" id="SignalP"/>
    </source>
</evidence>
<gene>
    <name evidence="2" type="ORF">AWH51_03475</name>
</gene>
<dbReference type="AlphaFoldDB" id="A0A154V4R1"/>
<feature type="chain" id="PRO_5039296631" evidence="1">
    <location>
        <begin position="31"/>
        <end position="117"/>
    </location>
</feature>
<proteinExistence type="predicted"/>
<organism evidence="2 3">
    <name type="scientific">Clavibacter tessellarius</name>
    <dbReference type="NCBI Taxonomy" id="31965"/>
    <lineage>
        <taxon>Bacteria</taxon>
        <taxon>Bacillati</taxon>
        <taxon>Actinomycetota</taxon>
        <taxon>Actinomycetes</taxon>
        <taxon>Micrococcales</taxon>
        <taxon>Microbacteriaceae</taxon>
        <taxon>Clavibacter</taxon>
    </lineage>
</organism>
<name>A0A154V4R1_9MICO</name>
<sequence length="117" mass="11978">MNTTTRSASRPVALLLAVALAGGVSLTALPAAPARAIDSISDLCASLPQDSQAYRDCVETRVVAQRPSEEELKCYRGAGVAVGALLVDNYLSKGNAQVLAARLIAAGAFGCIGSLFV</sequence>
<feature type="signal peptide" evidence="1">
    <location>
        <begin position="1"/>
        <end position="30"/>
    </location>
</feature>
<accession>A0A154V4R1</accession>
<comment type="caution">
    <text evidence="2">The sequence shown here is derived from an EMBL/GenBank/DDBJ whole genome shotgun (WGS) entry which is preliminary data.</text>
</comment>